<dbReference type="PANTHER" id="PTHR31161">
    <property type="entry name" value="PROTEIN GRAVITROPIC IN THE LIGHT 1"/>
    <property type="match status" value="1"/>
</dbReference>
<proteinExistence type="predicted"/>
<organism evidence="4 5">
    <name type="scientific">Cuscuta campestris</name>
    <dbReference type="NCBI Taxonomy" id="132261"/>
    <lineage>
        <taxon>Eukaryota</taxon>
        <taxon>Viridiplantae</taxon>
        <taxon>Streptophyta</taxon>
        <taxon>Embryophyta</taxon>
        <taxon>Tracheophyta</taxon>
        <taxon>Spermatophyta</taxon>
        <taxon>Magnoliopsida</taxon>
        <taxon>eudicotyledons</taxon>
        <taxon>Gunneridae</taxon>
        <taxon>Pentapetalae</taxon>
        <taxon>asterids</taxon>
        <taxon>lamiids</taxon>
        <taxon>Solanales</taxon>
        <taxon>Convolvulaceae</taxon>
        <taxon>Cuscuteae</taxon>
        <taxon>Cuscuta</taxon>
        <taxon>Cuscuta subgen. Grammica</taxon>
        <taxon>Cuscuta sect. Cleistogrammica</taxon>
    </lineage>
</organism>
<evidence type="ECO:0000259" key="3">
    <source>
        <dbReference type="Pfam" id="PF24994"/>
    </source>
</evidence>
<sequence>MEDYHSGHQPVVTASRSKLGRTFAKVMHIRAMPGDANGNQRSKKFHEKVKTDVVKKDFLKQLQFNTWDDEDETLREKVTIEAFTAKLFACISAIKAAYAQLQYAQSPYDPDAIHAADQMVVSELKCLSELKQCYLKKQIEDPSPDRTLVLSEIKEQNCILKIYEIKGKKLESQVRLKDSEITFLREKLEEAKKENKMMEKRLNSSGQLSVPDILNFSGLNPSHLIAALRQAMKSIRSFVRVLVKEMEFAGWDLDVAANAIVPGLTFWQANHKCYAFESFVCREMFDGFNHPNFSIQPQAHQVETRTRHKLWFFDGFEELKPVKATDYLVWKPDSEFAKFCRNKYLRLVHTRMEQSLFGNLDQRNSVKSGECPETCFFSTFAEMAKRVWLLHCLAFSFDPEASIFQASRGSRFSEVYMESVSDEAFLFSSDRTPETEPRVAFTVVPGFMVGKSVVQSQVYLR</sequence>
<dbReference type="Proteomes" id="UP000595140">
    <property type="component" value="Unassembled WGS sequence"/>
</dbReference>
<feature type="domain" description="DUF641" evidence="2">
    <location>
        <begin position="80"/>
        <end position="201"/>
    </location>
</feature>
<evidence type="ECO:0000256" key="1">
    <source>
        <dbReference type="SAM" id="Coils"/>
    </source>
</evidence>
<protein>
    <submittedName>
        <fullName evidence="4">Uncharacterized protein</fullName>
    </submittedName>
</protein>
<dbReference type="InterPro" id="IPR006943">
    <property type="entry name" value="DUF641_pln"/>
</dbReference>
<dbReference type="EMBL" id="OOIL02000403">
    <property type="protein sequence ID" value="VFQ64349.1"/>
    <property type="molecule type" value="Genomic_DNA"/>
</dbReference>
<dbReference type="OrthoDB" id="1915848at2759"/>
<dbReference type="InterPro" id="IPR040225">
    <property type="entry name" value="GIL1-like"/>
</dbReference>
<feature type="domain" description="GIL1/IRKI C-terminal" evidence="3">
    <location>
        <begin position="403"/>
        <end position="459"/>
    </location>
</feature>
<accession>A0A484KMI3</accession>
<gene>
    <name evidence="4" type="ORF">CCAM_LOCUS6125</name>
</gene>
<keyword evidence="1" id="KW-0175">Coiled coil</keyword>
<feature type="coiled-coil region" evidence="1">
    <location>
        <begin position="174"/>
        <end position="208"/>
    </location>
</feature>
<dbReference type="InterPro" id="IPR056813">
    <property type="entry name" value="GIL1_IRKI_C"/>
</dbReference>
<evidence type="ECO:0000313" key="5">
    <source>
        <dbReference type="Proteomes" id="UP000595140"/>
    </source>
</evidence>
<dbReference type="GO" id="GO:0009959">
    <property type="term" value="P:negative gravitropism"/>
    <property type="evidence" value="ECO:0007669"/>
    <property type="project" value="InterPro"/>
</dbReference>
<dbReference type="Pfam" id="PF24994">
    <property type="entry name" value="GIL1_IRKI_C"/>
    <property type="match status" value="1"/>
</dbReference>
<dbReference type="AlphaFoldDB" id="A0A484KMI3"/>
<keyword evidence="5" id="KW-1185">Reference proteome</keyword>
<reference evidence="4" key="1">
    <citation type="submission" date="2018-04" db="EMBL/GenBank/DDBJ databases">
        <authorList>
            <person name="Vogel A."/>
        </authorList>
    </citation>
    <scope>NUCLEOTIDE SEQUENCE [LARGE SCALE GENOMIC DNA]</scope>
</reference>
<name>A0A484KMI3_9ASTE</name>
<evidence type="ECO:0000259" key="2">
    <source>
        <dbReference type="Pfam" id="PF04859"/>
    </source>
</evidence>
<dbReference type="GO" id="GO:0009639">
    <property type="term" value="P:response to red or far red light"/>
    <property type="evidence" value="ECO:0007669"/>
    <property type="project" value="InterPro"/>
</dbReference>
<evidence type="ECO:0000313" key="4">
    <source>
        <dbReference type="EMBL" id="VFQ64349.1"/>
    </source>
</evidence>
<dbReference type="Pfam" id="PF04859">
    <property type="entry name" value="DUF641"/>
    <property type="match status" value="1"/>
</dbReference>